<dbReference type="RefSeq" id="WP_005028190.1">
    <property type="nucleotide sequence ID" value="NZ_KE150238.1"/>
</dbReference>
<keyword evidence="2" id="KW-0004">4Fe-4S</keyword>
<dbReference type="InterPro" id="IPR017896">
    <property type="entry name" value="4Fe4S_Fe-S-bd"/>
</dbReference>
<dbReference type="GO" id="GO:0046872">
    <property type="term" value="F:metal ion binding"/>
    <property type="evidence" value="ECO:0007669"/>
    <property type="project" value="UniProtKB-KW"/>
</dbReference>
<dbReference type="GeneID" id="78085495"/>
<dbReference type="InterPro" id="IPR017900">
    <property type="entry name" value="4Fe4S_Fe_S_CS"/>
</dbReference>
<dbReference type="OrthoDB" id="9786127at2"/>
<keyword evidence="5" id="KW-0408">Iron</keyword>
<name>E5Y838_BILW3</name>
<evidence type="ECO:0000256" key="7">
    <source>
        <dbReference type="SAM" id="MobiDB-lite"/>
    </source>
</evidence>
<accession>E5Y838</accession>
<evidence type="ECO:0000259" key="8">
    <source>
        <dbReference type="PROSITE" id="PS51379"/>
    </source>
</evidence>
<dbReference type="STRING" id="563192.HMPREF0179_02353"/>
<dbReference type="NCBIfam" id="NF045796">
    <property type="entry name" value="DsrK"/>
    <property type="match status" value="1"/>
</dbReference>
<feature type="compositionally biased region" description="Acidic residues" evidence="7">
    <location>
        <begin position="531"/>
        <end position="554"/>
    </location>
</feature>
<dbReference type="GO" id="GO:0051539">
    <property type="term" value="F:4 iron, 4 sulfur cluster binding"/>
    <property type="evidence" value="ECO:0007669"/>
    <property type="project" value="UniProtKB-KW"/>
</dbReference>
<dbReference type="InterPro" id="IPR009051">
    <property type="entry name" value="Helical_ferredxn"/>
</dbReference>
<evidence type="ECO:0000256" key="4">
    <source>
        <dbReference type="ARBA" id="ARBA00022982"/>
    </source>
</evidence>
<proteinExistence type="predicted"/>
<feature type="domain" description="4Fe-4S ferredoxin-type" evidence="8">
    <location>
        <begin position="83"/>
        <end position="112"/>
    </location>
</feature>
<evidence type="ECO:0000313" key="10">
    <source>
        <dbReference type="Proteomes" id="UP000006034"/>
    </source>
</evidence>
<dbReference type="HOGENOM" id="CLU_023081_6_0_7"/>
<comment type="caution">
    <text evidence="9">The sequence shown here is derived from an EMBL/GenBank/DDBJ whole genome shotgun (WGS) entry which is preliminary data.</text>
</comment>
<keyword evidence="3" id="KW-0479">Metal-binding</keyword>
<dbReference type="eggNOG" id="COG0247">
    <property type="taxonomic scope" value="Bacteria"/>
</dbReference>
<reference evidence="9 10" key="2">
    <citation type="submission" date="2013-04" db="EMBL/GenBank/DDBJ databases">
        <title>The Genome Sequence of Bilophila wadsworthia 3_1_6.</title>
        <authorList>
            <consortium name="The Broad Institute Genomics Platform"/>
            <person name="Earl A."/>
            <person name="Ward D."/>
            <person name="Feldgarden M."/>
            <person name="Gevers D."/>
            <person name="Sibley C."/>
            <person name="Strauss J."/>
            <person name="Allen-Vercoe E."/>
            <person name="Walker B."/>
            <person name="Young S."/>
            <person name="Zeng Q."/>
            <person name="Gargeya S."/>
            <person name="Fitzgerald M."/>
            <person name="Haas B."/>
            <person name="Abouelleil A."/>
            <person name="Allen A.W."/>
            <person name="Alvarado L."/>
            <person name="Arachchi H.M."/>
            <person name="Berlin A.M."/>
            <person name="Chapman S.B."/>
            <person name="Gainer-Dewar J."/>
            <person name="Goldberg J."/>
            <person name="Griggs A."/>
            <person name="Gujja S."/>
            <person name="Hansen M."/>
            <person name="Howarth C."/>
            <person name="Imamovic A."/>
            <person name="Ireland A."/>
            <person name="Larimer J."/>
            <person name="McCowan C."/>
            <person name="Murphy C."/>
            <person name="Pearson M."/>
            <person name="Poon T.W."/>
            <person name="Priest M."/>
            <person name="Roberts A."/>
            <person name="Saif S."/>
            <person name="Shea T."/>
            <person name="Sisk P."/>
            <person name="Sykes S."/>
            <person name="Wortman J."/>
            <person name="Nusbaum C."/>
            <person name="Birren B."/>
        </authorList>
    </citation>
    <scope>NUCLEOTIDE SEQUENCE [LARGE SCALE GENOMIC DNA]</scope>
    <source>
        <strain evidence="9 10">3_1_6</strain>
    </source>
</reference>
<evidence type="ECO:0000256" key="3">
    <source>
        <dbReference type="ARBA" id="ARBA00022723"/>
    </source>
</evidence>
<protein>
    <recommendedName>
        <fullName evidence="8">4Fe-4S ferredoxin-type domain-containing protein</fullName>
    </recommendedName>
</protein>
<dbReference type="PANTHER" id="PTHR43551">
    <property type="entry name" value="FUMARATE REDUCTASE IRON-SULFUR SUBUNIT"/>
    <property type="match status" value="1"/>
</dbReference>
<organism evidence="9 10">
    <name type="scientific">Bilophila wadsworthia (strain 3_1_6)</name>
    <dbReference type="NCBI Taxonomy" id="563192"/>
    <lineage>
        <taxon>Bacteria</taxon>
        <taxon>Pseudomonadati</taxon>
        <taxon>Thermodesulfobacteriota</taxon>
        <taxon>Desulfovibrionia</taxon>
        <taxon>Desulfovibrionales</taxon>
        <taxon>Desulfovibrionaceae</taxon>
        <taxon>Bilophila</taxon>
    </lineage>
</organism>
<evidence type="ECO:0000256" key="5">
    <source>
        <dbReference type="ARBA" id="ARBA00023004"/>
    </source>
</evidence>
<dbReference type="EMBL" id="ADCP02000001">
    <property type="protein sequence ID" value="EFV43845.1"/>
    <property type="molecule type" value="Genomic_DNA"/>
</dbReference>
<keyword evidence="6" id="KW-0411">Iron-sulfur</keyword>
<feature type="region of interest" description="Disordered" evidence="7">
    <location>
        <begin position="530"/>
        <end position="554"/>
    </location>
</feature>
<evidence type="ECO:0000256" key="6">
    <source>
        <dbReference type="ARBA" id="ARBA00023014"/>
    </source>
</evidence>
<dbReference type="SUPFAM" id="SSF46548">
    <property type="entry name" value="alpha-helical ferredoxin"/>
    <property type="match status" value="1"/>
</dbReference>
<gene>
    <name evidence="9" type="ORF">HMPREF0179_02353</name>
</gene>
<dbReference type="Pfam" id="PF02754">
    <property type="entry name" value="CCG"/>
    <property type="match status" value="1"/>
</dbReference>
<keyword evidence="4" id="KW-0249">Electron transport</keyword>
<dbReference type="Proteomes" id="UP000006034">
    <property type="component" value="Unassembled WGS sequence"/>
</dbReference>
<dbReference type="PANTHER" id="PTHR43551:SF1">
    <property type="entry name" value="HETERODISULFIDE REDUCTASE"/>
    <property type="match status" value="1"/>
</dbReference>
<dbReference type="PROSITE" id="PS00198">
    <property type="entry name" value="4FE4S_FER_1"/>
    <property type="match status" value="1"/>
</dbReference>
<evidence type="ECO:0000256" key="1">
    <source>
        <dbReference type="ARBA" id="ARBA00022448"/>
    </source>
</evidence>
<keyword evidence="1" id="KW-0813">Transport</keyword>
<dbReference type="PROSITE" id="PS51379">
    <property type="entry name" value="4FE4S_FER_2"/>
    <property type="match status" value="1"/>
</dbReference>
<keyword evidence="10" id="KW-1185">Reference proteome</keyword>
<dbReference type="Gene3D" id="1.10.1060.10">
    <property type="entry name" value="Alpha-helical ferredoxin"/>
    <property type="match status" value="1"/>
</dbReference>
<dbReference type="InterPro" id="IPR004017">
    <property type="entry name" value="Cys_rich_dom"/>
</dbReference>
<dbReference type="Pfam" id="PF13183">
    <property type="entry name" value="Fer4_8"/>
    <property type="match status" value="1"/>
</dbReference>
<reference evidence="9 10" key="1">
    <citation type="submission" date="2010-10" db="EMBL/GenBank/DDBJ databases">
        <authorList>
            <consortium name="The Broad Institute Genome Sequencing Platform"/>
            <person name="Ward D."/>
            <person name="Earl A."/>
            <person name="Feldgarden M."/>
            <person name="Young S.K."/>
            <person name="Gargeya S."/>
            <person name="Zeng Q."/>
            <person name="Alvarado L."/>
            <person name="Berlin A."/>
            <person name="Bochicchio J."/>
            <person name="Chapman S.B."/>
            <person name="Chen Z."/>
            <person name="Freedman E."/>
            <person name="Gellesch M."/>
            <person name="Goldberg J."/>
            <person name="Griggs A."/>
            <person name="Gujja S."/>
            <person name="Heilman E."/>
            <person name="Heiman D."/>
            <person name="Howarth C."/>
            <person name="Mehta T."/>
            <person name="Neiman D."/>
            <person name="Pearson M."/>
            <person name="Roberts A."/>
            <person name="Saif S."/>
            <person name="Shea T."/>
            <person name="Shenoy N."/>
            <person name="Sisk P."/>
            <person name="Stolte C."/>
            <person name="Sykes S."/>
            <person name="White J."/>
            <person name="Yandava C."/>
            <person name="Allen-Vercoe E."/>
            <person name="Sibley C."/>
            <person name="Ambrose C.E."/>
            <person name="Strauss J."/>
            <person name="Daigneault M."/>
            <person name="Haas B."/>
            <person name="Nusbaum C."/>
            <person name="Birren B."/>
        </authorList>
    </citation>
    <scope>NUCLEOTIDE SEQUENCE [LARGE SCALE GENOMIC DNA]</scope>
    <source>
        <strain evidence="9 10">3_1_6</strain>
    </source>
</reference>
<evidence type="ECO:0000313" key="9">
    <source>
        <dbReference type="EMBL" id="EFV43845.1"/>
    </source>
</evidence>
<dbReference type="GO" id="GO:0016491">
    <property type="term" value="F:oxidoreductase activity"/>
    <property type="evidence" value="ECO:0007669"/>
    <property type="project" value="UniProtKB-ARBA"/>
</dbReference>
<dbReference type="AlphaFoldDB" id="E5Y838"/>
<sequence>MAKMPKPEEMIASRASFPEKSWMDVKTEIKAGMYAYPAKVDIMEGLHMPHPHAWQPEEEDWHLPENWEEIIYKALKERLAKHRSLKIFMDTCVRCGACADKCHFFLGTNDPKNMPVLRAELLRSVYRRDFTTAGRLLGKVAGARKLTTDVIKEWFTYFYQCTECRRCSLFCPYGIDTAEITAIVRELLHELGLGINWIMEPVSNCNRTGNHLGIQPHAFKEIVEFLCEDIETITGIHIDPPFNEKGHEILFITPSGDVFAEPGIYTFMGYLMLFHELGLDYTLSTYASEGGNFGSFVSFDMAKKLNAKMYAEAKRLGSKWILGGECGHMWRVINQYMATYNGPAPEGMMDVPTSPITGTRFENARATKMVHIAEFTADLIHHNKLNLRPERNSGIITTFHDSCNPARAMGLLEEPRAVLRAVCPEFVEMPPHTIREETFCCGSGSGLNTEEIMELRLRAGFPRGNALRYVQEKNGVNWMSCVCAIDRATLPPLANYWAPGVTVSGLHELVANALVMKGEQPRTMNLRQEDLECPDPEPEEEAVEELAASAEEDN</sequence>
<evidence type="ECO:0000256" key="2">
    <source>
        <dbReference type="ARBA" id="ARBA00022485"/>
    </source>
</evidence>